<keyword evidence="2" id="KW-0472">Membrane</keyword>
<feature type="transmembrane region" description="Helical" evidence="2">
    <location>
        <begin position="541"/>
        <end position="560"/>
    </location>
</feature>
<feature type="domain" description="START" evidence="3">
    <location>
        <begin position="772"/>
        <end position="926"/>
    </location>
</feature>
<dbReference type="Pfam" id="PF01852">
    <property type="entry name" value="START"/>
    <property type="match status" value="1"/>
</dbReference>
<organism evidence="5 6">
    <name type="scientific">Triparma laevis f. longispina</name>
    <dbReference type="NCBI Taxonomy" id="1714387"/>
    <lineage>
        <taxon>Eukaryota</taxon>
        <taxon>Sar</taxon>
        <taxon>Stramenopiles</taxon>
        <taxon>Ochrophyta</taxon>
        <taxon>Bolidophyceae</taxon>
        <taxon>Parmales</taxon>
        <taxon>Triparmaceae</taxon>
        <taxon>Triparma</taxon>
    </lineage>
</organism>
<dbReference type="Proteomes" id="UP001165122">
    <property type="component" value="Unassembled WGS sequence"/>
</dbReference>
<feature type="domain" description="Tyrosine-protein kinase ephrin type A/B receptor-like" evidence="4">
    <location>
        <begin position="70"/>
        <end position="117"/>
    </location>
</feature>
<keyword evidence="2" id="KW-0812">Transmembrane</keyword>
<feature type="transmembrane region" description="Helical" evidence="2">
    <location>
        <begin position="419"/>
        <end position="441"/>
    </location>
</feature>
<dbReference type="InterPro" id="IPR011641">
    <property type="entry name" value="Tyr-kin_ephrin_A/B_rcpt-like"/>
</dbReference>
<keyword evidence="6" id="KW-1185">Reference proteome</keyword>
<evidence type="ECO:0000256" key="2">
    <source>
        <dbReference type="SAM" id="Phobius"/>
    </source>
</evidence>
<feature type="compositionally biased region" description="Basic and acidic residues" evidence="1">
    <location>
        <begin position="955"/>
        <end position="970"/>
    </location>
</feature>
<evidence type="ECO:0000259" key="3">
    <source>
        <dbReference type="Pfam" id="PF01852"/>
    </source>
</evidence>
<evidence type="ECO:0008006" key="7">
    <source>
        <dbReference type="Google" id="ProtNLM"/>
    </source>
</evidence>
<feature type="transmembrane region" description="Helical" evidence="2">
    <location>
        <begin position="335"/>
        <end position="353"/>
    </location>
</feature>
<feature type="transmembrane region" description="Helical" evidence="2">
    <location>
        <begin position="684"/>
        <end position="705"/>
    </location>
</feature>
<dbReference type="SMART" id="SM01411">
    <property type="entry name" value="Ephrin_rec_like"/>
    <property type="match status" value="3"/>
</dbReference>
<comment type="caution">
    <text evidence="5">The sequence shown here is derived from an EMBL/GenBank/DDBJ whole genome shotgun (WGS) entry which is preliminary data.</text>
</comment>
<evidence type="ECO:0000313" key="5">
    <source>
        <dbReference type="EMBL" id="GMH74629.1"/>
    </source>
</evidence>
<feature type="transmembrane region" description="Helical" evidence="2">
    <location>
        <begin position="488"/>
        <end position="511"/>
    </location>
</feature>
<dbReference type="Pfam" id="PF07699">
    <property type="entry name" value="Ephrin_rec_like"/>
    <property type="match status" value="1"/>
</dbReference>
<evidence type="ECO:0000259" key="4">
    <source>
        <dbReference type="Pfam" id="PF07699"/>
    </source>
</evidence>
<dbReference type="SUPFAM" id="SSF55961">
    <property type="entry name" value="Bet v1-like"/>
    <property type="match status" value="1"/>
</dbReference>
<dbReference type="Gene3D" id="3.30.530.20">
    <property type="match status" value="1"/>
</dbReference>
<reference evidence="6" key="1">
    <citation type="journal article" date="2023" name="Commun. Biol.">
        <title>Genome analysis of Parmales, the sister group of diatoms, reveals the evolutionary specialization of diatoms from phago-mixotrophs to photoautotrophs.</title>
        <authorList>
            <person name="Ban H."/>
            <person name="Sato S."/>
            <person name="Yoshikawa S."/>
            <person name="Yamada K."/>
            <person name="Nakamura Y."/>
            <person name="Ichinomiya M."/>
            <person name="Sato N."/>
            <person name="Blanc-Mathieu R."/>
            <person name="Endo H."/>
            <person name="Kuwata A."/>
            <person name="Ogata H."/>
        </authorList>
    </citation>
    <scope>NUCLEOTIDE SEQUENCE [LARGE SCALE GENOMIC DNA]</scope>
    <source>
        <strain evidence="6">NIES 3700</strain>
    </source>
</reference>
<evidence type="ECO:0000313" key="6">
    <source>
        <dbReference type="Proteomes" id="UP001165122"/>
    </source>
</evidence>
<dbReference type="PANTHER" id="PTHR11319:SF35">
    <property type="entry name" value="OUTER MEMBRANE PROTEIN PMPC-RELATED"/>
    <property type="match status" value="1"/>
</dbReference>
<accession>A0A9W7EAV1</accession>
<proteinExistence type="predicted"/>
<dbReference type="GO" id="GO:0008289">
    <property type="term" value="F:lipid binding"/>
    <property type="evidence" value="ECO:0007669"/>
    <property type="project" value="InterPro"/>
</dbReference>
<gene>
    <name evidence="5" type="ORF">TrLO_g1929</name>
</gene>
<dbReference type="PANTHER" id="PTHR11319">
    <property type="entry name" value="G PROTEIN-COUPLED RECEPTOR-RELATED"/>
    <property type="match status" value="1"/>
</dbReference>
<dbReference type="Gene3D" id="2.10.50.10">
    <property type="entry name" value="Tumor Necrosis Factor Receptor, subunit A, domain 2"/>
    <property type="match status" value="3"/>
</dbReference>
<dbReference type="EMBL" id="BRXW01000700">
    <property type="protein sequence ID" value="GMH74629.1"/>
    <property type="molecule type" value="Genomic_DNA"/>
</dbReference>
<dbReference type="CDD" id="cd00185">
    <property type="entry name" value="TNFRSF"/>
    <property type="match status" value="1"/>
</dbReference>
<keyword evidence="2" id="KW-1133">Transmembrane helix</keyword>
<sequence length="1013" mass="112547">MCLGKDRPSWSRGVYFVRNWKEGSCLLCGQGKYLDSTGAVAETQCKVCPVAKYNDNNGLGTDCFFCQKGKFAPATGYDVCEDCVTGTYASNEGSTRCTQCEEGTHSNVTGSENCADCAGGTFTDYRGAVICQPCPQYTTFSSIEQTCVCLPSFVNDADESCTCKTGETLVNNECVSCEDGRFKDHTGTFSCTVCDVAVIKGAFETITGAEKTSSASCACGVGKFSEAPDEGNPDKTHEAICKDCSEIDLPEGVNCSSVGLTLETLPVNDGYWRSSTDNHNIVACENPASCKHSNSDNNELCAEGHTGPICSVCKEGFSENSVWFCESCASAGLSIGFYFLCGVLGIITLYLVLRKVFGKEKLTISNVTQEFTKATSNDKHWTKRLRTKFKILTSFYQIVTKLPTTLAVKFPKVYETFTAGISSVFNFNAIGLISVGCIIPQSLYGFYGSFLVTTITPIVLSLLLYITTKIQLLKLDPYAANKLTSNRFGLFYGLTYLVFASTSTMAFTTFLCTTYGDDEKEYLIADRSVDCNSDFHKKFELVSWVTILIYPIGITALYSYELWKFKDAIKDPDKRDDDPKIKHIVFLWRDYRPEFWWFEIYECFRRLSFTGMLVFFDPGSAPQICFAMILAVVSLLMYSNNQPFVKSEENTLAQVSTFSIFLTLLAAIMITLKDKLVEENSNELGILLVMVNTLIVAMVGVGFLYKPISKGVKKMNEEHIHNRDLKGMAPEVEYSAELFIDYFQRLAESDEEEAGWTELRVKDWGGNKKKATEWLQETGAKADWRCATGDGPIDQVRVIFTVDTDLSTVVEEIKSIKNRHTKSAGSFMYVIDRGEDWRQIYRVIKLGWPLRQRDVVYTEHTRVEESGEVLICSRSSKELDETTNELSLKAGRMRAEMRLAGYRLKRVGIGKTEIVCVLDMDLEGIFAIGYLYRGMAASYLKGVVAMHRKFADEGGHEGGGEGGEERDKAKNPMFAGLTGVGGGGDEDRKNIEMGRMIKRVAGETEEHKNVVVL</sequence>
<dbReference type="OrthoDB" id="5950997at2759"/>
<dbReference type="AlphaFoldDB" id="A0A9W7EAV1"/>
<dbReference type="InterPro" id="IPR009030">
    <property type="entry name" value="Growth_fac_rcpt_cys_sf"/>
</dbReference>
<dbReference type="InterPro" id="IPR023393">
    <property type="entry name" value="START-like_dom_sf"/>
</dbReference>
<dbReference type="SUPFAM" id="SSF57184">
    <property type="entry name" value="Growth factor receptor domain"/>
    <property type="match status" value="1"/>
</dbReference>
<feature type="region of interest" description="Disordered" evidence="1">
    <location>
        <begin position="955"/>
        <end position="988"/>
    </location>
</feature>
<name>A0A9W7EAV1_9STRA</name>
<feature type="transmembrane region" description="Helical" evidence="2">
    <location>
        <begin position="621"/>
        <end position="639"/>
    </location>
</feature>
<evidence type="ECO:0000256" key="1">
    <source>
        <dbReference type="SAM" id="MobiDB-lite"/>
    </source>
</evidence>
<feature type="transmembrane region" description="Helical" evidence="2">
    <location>
        <begin position="447"/>
        <end position="467"/>
    </location>
</feature>
<protein>
    <recommendedName>
        <fullName evidence="7">Tyrosine-protein kinase ephrin type A/B receptor-like domain-containing protein</fullName>
    </recommendedName>
</protein>
<feature type="transmembrane region" description="Helical" evidence="2">
    <location>
        <begin position="651"/>
        <end position="672"/>
    </location>
</feature>
<dbReference type="InterPro" id="IPR002913">
    <property type="entry name" value="START_lipid-bd_dom"/>
</dbReference>